<sequence length="252" mass="29127">MKNYLLILFTLFLFTACSESKKPLPDLDPGFEKVLEAHGDWEKFYQGKAFSYQMIHETNLTKETHFINLETRETRIDADNFQIGFDGEQAWISPNRESFGGNSVRFYHNLYFYFFAIPYVFTDPGVTVTKVENKTVNGTSYETFAASFEADKGDSPNDQYYMLINPESNRIEYLLYTVTYYGNPDPAFSALKYDDYRDAGGLSFPRLLTGYTYQDDSTKRVRYQVSFSDALILDEAFDKSLFEKPETGVFAD</sequence>
<dbReference type="Proteomes" id="UP001171916">
    <property type="component" value="Unassembled WGS sequence"/>
</dbReference>
<accession>A0ABT7Y8C8</accession>
<dbReference type="PROSITE" id="PS51257">
    <property type="entry name" value="PROKAR_LIPOPROTEIN"/>
    <property type="match status" value="1"/>
</dbReference>
<dbReference type="RefSeq" id="WP_289998335.1">
    <property type="nucleotide sequence ID" value="NZ_JAUEPH010000001.1"/>
</dbReference>
<evidence type="ECO:0000313" key="2">
    <source>
        <dbReference type="Proteomes" id="UP001171916"/>
    </source>
</evidence>
<name>A0ABT7Y8C8_9BACT</name>
<organism evidence="1 2">
    <name type="scientific">Algoriphagus sediminis</name>
    <dbReference type="NCBI Taxonomy" id="3057113"/>
    <lineage>
        <taxon>Bacteria</taxon>
        <taxon>Pseudomonadati</taxon>
        <taxon>Bacteroidota</taxon>
        <taxon>Cytophagia</taxon>
        <taxon>Cytophagales</taxon>
        <taxon>Cyclobacteriaceae</taxon>
        <taxon>Algoriphagus</taxon>
    </lineage>
</organism>
<dbReference type="Pfam" id="PF20113">
    <property type="entry name" value="DUF6503"/>
    <property type="match status" value="1"/>
</dbReference>
<comment type="caution">
    <text evidence="1">The sequence shown here is derived from an EMBL/GenBank/DDBJ whole genome shotgun (WGS) entry which is preliminary data.</text>
</comment>
<dbReference type="EMBL" id="JAUEPH010000001">
    <property type="protein sequence ID" value="MDN3202778.1"/>
    <property type="molecule type" value="Genomic_DNA"/>
</dbReference>
<proteinExistence type="predicted"/>
<protein>
    <recommendedName>
        <fullName evidence="3">Lipoprotein</fullName>
    </recommendedName>
</protein>
<gene>
    <name evidence="1" type="ORF">QVH07_01400</name>
</gene>
<evidence type="ECO:0008006" key="3">
    <source>
        <dbReference type="Google" id="ProtNLM"/>
    </source>
</evidence>
<reference evidence="1" key="1">
    <citation type="submission" date="2023-06" db="EMBL/GenBank/DDBJ databases">
        <title>Robiginitalea aurantiacus sp. nov. and Algoriphagus sediminis sp. nov., isolated from coastal sediment.</title>
        <authorList>
            <person name="Zhou Z.Y."/>
            <person name="An J."/>
            <person name="Jia Y.W."/>
            <person name="Du Z.J."/>
        </authorList>
    </citation>
    <scope>NUCLEOTIDE SEQUENCE</scope>
    <source>
        <strain evidence="1">C2-7</strain>
    </source>
</reference>
<keyword evidence="2" id="KW-1185">Reference proteome</keyword>
<evidence type="ECO:0000313" key="1">
    <source>
        <dbReference type="EMBL" id="MDN3202778.1"/>
    </source>
</evidence>
<dbReference type="InterPro" id="IPR045444">
    <property type="entry name" value="DUF6503"/>
</dbReference>